<protein>
    <recommendedName>
        <fullName evidence="3">Protein SZT2</fullName>
    </recommendedName>
</protein>
<keyword evidence="2" id="KW-1185">Reference proteome</keyword>
<dbReference type="InterPro" id="IPR033228">
    <property type="entry name" value="SZT2"/>
</dbReference>
<organism evidence="1 2">
    <name type="scientific">Ancylostoma duodenale</name>
    <dbReference type="NCBI Taxonomy" id="51022"/>
    <lineage>
        <taxon>Eukaryota</taxon>
        <taxon>Metazoa</taxon>
        <taxon>Ecdysozoa</taxon>
        <taxon>Nematoda</taxon>
        <taxon>Chromadorea</taxon>
        <taxon>Rhabditida</taxon>
        <taxon>Rhabditina</taxon>
        <taxon>Rhabditomorpha</taxon>
        <taxon>Strongyloidea</taxon>
        <taxon>Ancylostomatidae</taxon>
        <taxon>Ancylostomatinae</taxon>
        <taxon>Ancylostoma</taxon>
    </lineage>
</organism>
<dbReference type="Proteomes" id="UP000054047">
    <property type="component" value="Unassembled WGS sequence"/>
</dbReference>
<reference evidence="1 2" key="1">
    <citation type="submission" date="2013-12" db="EMBL/GenBank/DDBJ databases">
        <title>Draft genome of the parsitic nematode Ancylostoma duodenale.</title>
        <authorList>
            <person name="Mitreva M."/>
        </authorList>
    </citation>
    <scope>NUCLEOTIDE SEQUENCE [LARGE SCALE GENOMIC DNA]</scope>
    <source>
        <strain evidence="1 2">Zhejiang</strain>
    </source>
</reference>
<dbReference type="EMBL" id="KN731860">
    <property type="protein sequence ID" value="KIH59536.1"/>
    <property type="molecule type" value="Genomic_DNA"/>
</dbReference>
<sequence length="833" mass="95302">MSGEDTTCDAGTGTLRDAKEIFIYMHRNFRVSRNIRAHWLFDHLNKAVQIEDSPGEGEYSNEMSVVGIIPKDGEANDYVVGEKFRVCLNTKDEESNCCLHTKLLECLRLSMASVGKSFTIPGTRRTFCPQIYVSVCVFIPFLAFEQDLNKFDSTCGDIECMGEYESARTLSMCNDGSPSKVLSNASAKTAPVRPRNIMDYVKGVWAVSSAAEDETNTRNPLCDGYIHPEWALIFMLRLGLIAVQMMHENTQSNIIVITDAVCGMPDAHALQQLLSQLRSYTVSCSFIQTVTAQNLPPSSVSKTTHRQGEILQLQGRSRSEACFGHVASCELFHFLAMATFGAYIPNCRCSIGVDMNEIHEPLVCSDTEEEVDEEEFKPLNPFHSDVVRHRYIRSIYRSALHEILYIRLREGFTLRQVRLCQNDTRITIVLSMPFRPLVFIDYTIIANWPSNKMTREDVTVDLVIQAPYHELKDLLSEGQFPNAVRQKLVKSLRNLIDDILEADRVLLHIHAFNTDPVYYRIPVGVSTKIPIFTVEDKTKEMSVFLGQKWVHMHAERIVLRSSNLPFNMFGAKNDVKIDCQAAEEKLHDVLREQSSFCLVQRQTYVTFVYGKNSNVPVYFYMVKVTLEPPCLILRTAFLGGISSIERRNVVDAFRRRLLDLRLIVDGKETEALSVIRRPLERIMIRYRSIPKDLQTIVRVREDESMEDPKLLILHNAISKYLECRRRIWNLPQLNVANDRTTRATAEYILSVLMQRRLQEGFRVAWTHEGIVGFCRQVIVQSGPALQQYVIFPPTKAAVMVRVDRERLPSLSEWISFFKLECHKRLLYSSADKT</sequence>
<name>A0A0C2GRC6_9BILA</name>
<proteinExistence type="predicted"/>
<evidence type="ECO:0000313" key="1">
    <source>
        <dbReference type="EMBL" id="KIH59536.1"/>
    </source>
</evidence>
<accession>A0A0C2GRC6</accession>
<gene>
    <name evidence="1" type="ORF">ANCDUO_10225</name>
</gene>
<evidence type="ECO:0000313" key="2">
    <source>
        <dbReference type="Proteomes" id="UP000054047"/>
    </source>
</evidence>
<dbReference type="PANTHER" id="PTHR14918:SF3">
    <property type="entry name" value="KICSTOR COMPLEX PROTEIN SZT2"/>
    <property type="match status" value="1"/>
</dbReference>
<dbReference type="OrthoDB" id="43547at2759"/>
<dbReference type="AlphaFoldDB" id="A0A0C2GRC6"/>
<dbReference type="PANTHER" id="PTHR14918">
    <property type="entry name" value="KICSTOR COMPLEX PROTEIN SZT2"/>
    <property type="match status" value="1"/>
</dbReference>
<dbReference type="GO" id="GO:0005777">
    <property type="term" value="C:peroxisome"/>
    <property type="evidence" value="ECO:0007669"/>
    <property type="project" value="InterPro"/>
</dbReference>
<evidence type="ECO:0008006" key="3">
    <source>
        <dbReference type="Google" id="ProtNLM"/>
    </source>
</evidence>